<dbReference type="AlphaFoldDB" id="A0A392U8H5"/>
<protein>
    <submittedName>
        <fullName evidence="1">Uncharacterized protein</fullName>
    </submittedName>
</protein>
<sequence>MTLDVGLQVGFMKPSLYMEIGNEDAFNCDL</sequence>
<keyword evidence="2" id="KW-1185">Reference proteome</keyword>
<accession>A0A392U8H5</accession>
<reference evidence="1 2" key="1">
    <citation type="journal article" date="2018" name="Front. Plant Sci.">
        <title>Red Clover (Trifolium pratense) and Zigzag Clover (T. medium) - A Picture of Genomic Similarities and Differences.</title>
        <authorList>
            <person name="Dluhosova J."/>
            <person name="Istvanek J."/>
            <person name="Nedelnik J."/>
            <person name="Repkova J."/>
        </authorList>
    </citation>
    <scope>NUCLEOTIDE SEQUENCE [LARGE SCALE GENOMIC DNA]</scope>
    <source>
        <strain evidence="2">cv. 10/8</strain>
        <tissue evidence="1">Leaf</tissue>
    </source>
</reference>
<dbReference type="Proteomes" id="UP000265520">
    <property type="component" value="Unassembled WGS sequence"/>
</dbReference>
<organism evidence="1 2">
    <name type="scientific">Trifolium medium</name>
    <dbReference type="NCBI Taxonomy" id="97028"/>
    <lineage>
        <taxon>Eukaryota</taxon>
        <taxon>Viridiplantae</taxon>
        <taxon>Streptophyta</taxon>
        <taxon>Embryophyta</taxon>
        <taxon>Tracheophyta</taxon>
        <taxon>Spermatophyta</taxon>
        <taxon>Magnoliopsida</taxon>
        <taxon>eudicotyledons</taxon>
        <taxon>Gunneridae</taxon>
        <taxon>Pentapetalae</taxon>
        <taxon>rosids</taxon>
        <taxon>fabids</taxon>
        <taxon>Fabales</taxon>
        <taxon>Fabaceae</taxon>
        <taxon>Papilionoideae</taxon>
        <taxon>50 kb inversion clade</taxon>
        <taxon>NPAAA clade</taxon>
        <taxon>Hologalegina</taxon>
        <taxon>IRL clade</taxon>
        <taxon>Trifolieae</taxon>
        <taxon>Trifolium</taxon>
    </lineage>
</organism>
<proteinExistence type="predicted"/>
<comment type="caution">
    <text evidence="1">The sequence shown here is derived from an EMBL/GenBank/DDBJ whole genome shotgun (WGS) entry which is preliminary data.</text>
</comment>
<dbReference type="EMBL" id="LXQA010749994">
    <property type="protein sequence ID" value="MCI69137.1"/>
    <property type="molecule type" value="Genomic_DNA"/>
</dbReference>
<name>A0A392U8H5_9FABA</name>
<feature type="non-terminal residue" evidence="1">
    <location>
        <position position="30"/>
    </location>
</feature>
<evidence type="ECO:0000313" key="1">
    <source>
        <dbReference type="EMBL" id="MCI69137.1"/>
    </source>
</evidence>
<evidence type="ECO:0000313" key="2">
    <source>
        <dbReference type="Proteomes" id="UP000265520"/>
    </source>
</evidence>